<keyword evidence="2" id="KW-0677">Repeat</keyword>
<dbReference type="InterPro" id="IPR051242">
    <property type="entry name" value="WD-EF-hand_domain"/>
</dbReference>
<evidence type="ECO:0000256" key="5">
    <source>
        <dbReference type="SAM" id="Phobius"/>
    </source>
</evidence>
<keyword evidence="5" id="KW-0812">Transmembrane</keyword>
<dbReference type="PROSITE" id="PS00678">
    <property type="entry name" value="WD_REPEATS_1"/>
    <property type="match status" value="1"/>
</dbReference>
<keyword evidence="9" id="KW-1185">Reference proteome</keyword>
<comment type="caution">
    <text evidence="7">The sequence shown here is derived from an EMBL/GenBank/DDBJ whole genome shotgun (WGS) entry which is preliminary data.</text>
</comment>
<keyword evidence="5" id="KW-0472">Membrane</keyword>
<keyword evidence="1 3" id="KW-0853">WD repeat</keyword>
<protein>
    <submittedName>
        <fullName evidence="8">WD repeat-containing protein 64</fullName>
    </submittedName>
</protein>
<dbReference type="EMBL" id="CAMXCT020002483">
    <property type="protein sequence ID" value="CAL1151843.1"/>
    <property type="molecule type" value="Genomic_DNA"/>
</dbReference>
<dbReference type="EMBL" id="CAMXCT030002483">
    <property type="protein sequence ID" value="CAL4785780.1"/>
    <property type="molecule type" value="Genomic_DNA"/>
</dbReference>
<feature type="signal peptide" evidence="6">
    <location>
        <begin position="1"/>
        <end position="32"/>
    </location>
</feature>
<dbReference type="Gene3D" id="2.130.10.10">
    <property type="entry name" value="YVTN repeat-like/Quinoprotein amine dehydrogenase"/>
    <property type="match status" value="1"/>
</dbReference>
<name>A0A9P1CX23_9DINO</name>
<dbReference type="InterPro" id="IPR001680">
    <property type="entry name" value="WD40_rpt"/>
</dbReference>
<evidence type="ECO:0000256" key="3">
    <source>
        <dbReference type="PROSITE-ProRule" id="PRU00221"/>
    </source>
</evidence>
<dbReference type="PANTHER" id="PTHR44324">
    <property type="entry name" value="WD40 REPEAT DOMAIN 95"/>
    <property type="match status" value="1"/>
</dbReference>
<dbReference type="EMBL" id="CAMXCT010002483">
    <property type="protein sequence ID" value="CAI3998468.1"/>
    <property type="molecule type" value="Genomic_DNA"/>
</dbReference>
<dbReference type="OrthoDB" id="75172at2759"/>
<dbReference type="InterPro" id="IPR019775">
    <property type="entry name" value="WD40_repeat_CS"/>
</dbReference>
<evidence type="ECO:0000256" key="6">
    <source>
        <dbReference type="SAM" id="SignalP"/>
    </source>
</evidence>
<keyword evidence="6" id="KW-0732">Signal</keyword>
<dbReference type="PROSITE" id="PS50082">
    <property type="entry name" value="WD_REPEATS_2"/>
    <property type="match status" value="1"/>
</dbReference>
<evidence type="ECO:0000256" key="2">
    <source>
        <dbReference type="ARBA" id="ARBA00022737"/>
    </source>
</evidence>
<evidence type="ECO:0000313" key="8">
    <source>
        <dbReference type="EMBL" id="CAL4785780.1"/>
    </source>
</evidence>
<reference evidence="8 9" key="2">
    <citation type="submission" date="2024-05" db="EMBL/GenBank/DDBJ databases">
        <authorList>
            <person name="Chen Y."/>
            <person name="Shah S."/>
            <person name="Dougan E. K."/>
            <person name="Thang M."/>
            <person name="Chan C."/>
        </authorList>
    </citation>
    <scope>NUCLEOTIDE SEQUENCE [LARGE SCALE GENOMIC DNA]</scope>
</reference>
<dbReference type="InterPro" id="IPR015943">
    <property type="entry name" value="WD40/YVTN_repeat-like_dom_sf"/>
</dbReference>
<feature type="region of interest" description="Disordered" evidence="4">
    <location>
        <begin position="47"/>
        <end position="110"/>
    </location>
</feature>
<feature type="transmembrane region" description="Helical" evidence="5">
    <location>
        <begin position="615"/>
        <end position="637"/>
    </location>
</feature>
<dbReference type="InterPro" id="IPR036322">
    <property type="entry name" value="WD40_repeat_dom_sf"/>
</dbReference>
<feature type="chain" id="PRO_5043270851" evidence="6">
    <location>
        <begin position="33"/>
        <end position="813"/>
    </location>
</feature>
<gene>
    <name evidence="7" type="ORF">C1SCF055_LOCUS24763</name>
</gene>
<feature type="compositionally biased region" description="Basic and acidic residues" evidence="4">
    <location>
        <begin position="60"/>
        <end position="72"/>
    </location>
</feature>
<feature type="transmembrane region" description="Helical" evidence="5">
    <location>
        <begin position="687"/>
        <end position="706"/>
    </location>
</feature>
<feature type="transmembrane region" description="Helical" evidence="5">
    <location>
        <begin position="559"/>
        <end position="581"/>
    </location>
</feature>
<dbReference type="Proteomes" id="UP001152797">
    <property type="component" value="Unassembled WGS sequence"/>
</dbReference>
<organism evidence="7">
    <name type="scientific">Cladocopium goreaui</name>
    <dbReference type="NCBI Taxonomy" id="2562237"/>
    <lineage>
        <taxon>Eukaryota</taxon>
        <taxon>Sar</taxon>
        <taxon>Alveolata</taxon>
        <taxon>Dinophyceae</taxon>
        <taxon>Suessiales</taxon>
        <taxon>Symbiodiniaceae</taxon>
        <taxon>Cladocopium</taxon>
    </lineage>
</organism>
<dbReference type="AlphaFoldDB" id="A0A9P1CX23"/>
<feature type="region of interest" description="Disordered" evidence="4">
    <location>
        <begin position="274"/>
        <end position="333"/>
    </location>
</feature>
<evidence type="ECO:0000313" key="7">
    <source>
        <dbReference type="EMBL" id="CAI3998468.1"/>
    </source>
</evidence>
<evidence type="ECO:0000256" key="1">
    <source>
        <dbReference type="ARBA" id="ARBA00022574"/>
    </source>
</evidence>
<accession>A0A9P1CX23</accession>
<evidence type="ECO:0000256" key="4">
    <source>
        <dbReference type="SAM" id="MobiDB-lite"/>
    </source>
</evidence>
<feature type="transmembrane region" description="Helical" evidence="5">
    <location>
        <begin position="527"/>
        <end position="547"/>
    </location>
</feature>
<feature type="compositionally biased region" description="Polar residues" evidence="4">
    <location>
        <begin position="73"/>
        <end position="98"/>
    </location>
</feature>
<sequence length="813" mass="89463">MIQAHLTCVNALRFVSICAFQVQLSLLQETSAGHGASSRRYRLCDTSQAPSHGVASTEGSGDRVRKGKKGSEVHTTGNKRVSHTTQPQGYPDSPSSLTAEGHSSGWPEDLSGLEADTGLASFGVERTVFLEHKACLLTIHADGSPRLWSTKQAEFLGKLDFMASPDEVMEDKMEVITSIYADDDNTWLFTGHADGWVRIWDLTMVTAKPDMKKGLLLFKEMHLHQMAVTSLQHFEISGKVVIVSASSDWTVAMHTMDGARIGNFSHRGPQWRLSDQTTWCDQPPPSTEEGIRGPEDDDRWGISPRRTAGGPGGHRDGATTKGTVPGIGIGVGMRTPRASKVRTRPVIPAPVHSGQGDFGKLSVVERFKPDLTLAEQERQRLQKFAVSEHTHRSGKVWSRLRDKAMLCTDGTNGYAALNAGRAPGQACGTKNQIDARQCQAMQRNEEYQRVELSISGATPGMLEVRRLGGITENPAVAKQEICKRSVDVLAILRQDPMRPWEKAPPSLSMQKIPWAQLQEPRTVAAEVFMHVSGTALVASCVAVSLLAAGSCRNTRIQKFATLLLLADALLCFVATIALSSWCATRLRPSVARVLYGLTNGEAAIQPHRFEIWPGPGSLCFVVAGICSFLAALILLGLDSLDEKELQGSGLAKIRSTKSPKHKDKLVRLVAQSRKELVRSQQQWADRLLIGCASCFAFLLLSSLWIIGQKAVDLGVKDALNKPTWRQRRHGVPWRQDYREAWRDVKAASICTGIRTAIKIDDFRKSVQEKADLTAQQVKGGLRLWGEQHHRSREPQSMASKSCRVCRVRFKESN</sequence>
<evidence type="ECO:0000313" key="9">
    <source>
        <dbReference type="Proteomes" id="UP001152797"/>
    </source>
</evidence>
<proteinExistence type="predicted"/>
<dbReference type="SUPFAM" id="SSF50978">
    <property type="entry name" value="WD40 repeat-like"/>
    <property type="match status" value="1"/>
</dbReference>
<feature type="repeat" description="WD" evidence="3">
    <location>
        <begin position="169"/>
        <end position="202"/>
    </location>
</feature>
<keyword evidence="5" id="KW-1133">Transmembrane helix</keyword>
<reference evidence="7" key="1">
    <citation type="submission" date="2022-10" db="EMBL/GenBank/DDBJ databases">
        <authorList>
            <person name="Chen Y."/>
            <person name="Dougan E. K."/>
            <person name="Chan C."/>
            <person name="Rhodes N."/>
            <person name="Thang M."/>
        </authorList>
    </citation>
    <scope>NUCLEOTIDE SEQUENCE</scope>
</reference>
<dbReference type="PANTHER" id="PTHR44324:SF4">
    <property type="entry name" value="WD40 REPEAT DOMAIN 95"/>
    <property type="match status" value="1"/>
</dbReference>